<accession>D4ZMG1</accession>
<gene>
    <name evidence="1" type="ordered locus">SVI_2889</name>
</gene>
<organism evidence="1 2">
    <name type="scientific">Shewanella violacea (strain JCM 10179 / CIP 106290 / LMG 19151 / DSS12)</name>
    <dbReference type="NCBI Taxonomy" id="637905"/>
    <lineage>
        <taxon>Bacteria</taxon>
        <taxon>Pseudomonadati</taxon>
        <taxon>Pseudomonadota</taxon>
        <taxon>Gammaproteobacteria</taxon>
        <taxon>Alteromonadales</taxon>
        <taxon>Shewanellaceae</taxon>
        <taxon>Shewanella</taxon>
    </lineage>
</organism>
<dbReference type="EMBL" id="AP011177">
    <property type="protein sequence ID" value="BAJ02860.1"/>
    <property type="molecule type" value="Genomic_DNA"/>
</dbReference>
<dbReference type="KEGG" id="svo:SVI_2889"/>
<name>D4ZMG1_SHEVD</name>
<dbReference type="HOGENOM" id="CLU_3405422_0_0_6"/>
<protein>
    <submittedName>
        <fullName evidence="1">Uncharacterized protein</fullName>
    </submittedName>
</protein>
<proteinExistence type="predicted"/>
<dbReference type="AlphaFoldDB" id="D4ZMG1"/>
<keyword evidence="2" id="KW-1185">Reference proteome</keyword>
<dbReference type="Proteomes" id="UP000002350">
    <property type="component" value="Chromosome"/>
</dbReference>
<evidence type="ECO:0000313" key="2">
    <source>
        <dbReference type="Proteomes" id="UP000002350"/>
    </source>
</evidence>
<sequence>MTIKPNEPVKKIFETCHPTSHLNAKHRVNL</sequence>
<evidence type="ECO:0000313" key="1">
    <source>
        <dbReference type="EMBL" id="BAJ02860.1"/>
    </source>
</evidence>
<reference evidence="2" key="1">
    <citation type="journal article" date="2010" name="Mol. Biosyst.">
        <title>Complete genome sequence and comparative analysis of Shewanella violacea, a psychrophilic and piezophilic bacterium from deep sea floor sediments.</title>
        <authorList>
            <person name="Aono E."/>
            <person name="Baba T."/>
            <person name="Ara T."/>
            <person name="Nishi T."/>
            <person name="Nakamichi T."/>
            <person name="Inamoto E."/>
            <person name="Toyonaga H."/>
            <person name="Hasegawa M."/>
            <person name="Takai Y."/>
            <person name="Okumura Y."/>
            <person name="Baba M."/>
            <person name="Tomita M."/>
            <person name="Kato C."/>
            <person name="Oshima T."/>
            <person name="Nakasone K."/>
            <person name="Mori H."/>
        </authorList>
    </citation>
    <scope>NUCLEOTIDE SEQUENCE [LARGE SCALE GENOMIC DNA]</scope>
    <source>
        <strain evidence="2">JCM 10179 / CIP 106290 / LMG 19151 / DSS12</strain>
    </source>
</reference>